<accession>A0ABY7VUR0</accession>
<keyword evidence="1" id="KW-0732">Signal</keyword>
<organism evidence="2 3">
    <name type="scientific">Lentisphaera profundi</name>
    <dbReference type="NCBI Taxonomy" id="1658616"/>
    <lineage>
        <taxon>Bacteria</taxon>
        <taxon>Pseudomonadati</taxon>
        <taxon>Lentisphaerota</taxon>
        <taxon>Lentisphaeria</taxon>
        <taxon>Lentisphaerales</taxon>
        <taxon>Lentisphaeraceae</taxon>
        <taxon>Lentisphaera</taxon>
    </lineage>
</organism>
<proteinExistence type="predicted"/>
<dbReference type="Proteomes" id="UP001214250">
    <property type="component" value="Chromosome 2"/>
</dbReference>
<reference evidence="2 3" key="1">
    <citation type="submission" date="2023-02" db="EMBL/GenBank/DDBJ databases">
        <title>Genome sequence of Lentisphaera profundi SAORIC-696.</title>
        <authorList>
            <person name="Kim e."/>
            <person name="Cho J.-C."/>
            <person name="Choi A."/>
            <person name="Kang I."/>
        </authorList>
    </citation>
    <scope>NUCLEOTIDE SEQUENCE [LARGE SCALE GENOMIC DNA]</scope>
    <source>
        <strain evidence="2 3">SAORIC-696</strain>
    </source>
</reference>
<gene>
    <name evidence="2" type="ORF">PQO03_19180</name>
</gene>
<keyword evidence="3" id="KW-1185">Reference proteome</keyword>
<name>A0ABY7VUR0_9BACT</name>
<dbReference type="RefSeq" id="WP_274152654.1">
    <property type="nucleotide sequence ID" value="NZ_CP117812.1"/>
</dbReference>
<evidence type="ECO:0000256" key="1">
    <source>
        <dbReference type="SAM" id="SignalP"/>
    </source>
</evidence>
<evidence type="ECO:0000313" key="2">
    <source>
        <dbReference type="EMBL" id="WDE97953.1"/>
    </source>
</evidence>
<feature type="signal peptide" evidence="1">
    <location>
        <begin position="1"/>
        <end position="17"/>
    </location>
</feature>
<feature type="chain" id="PRO_5047470257" description="SLA1 homology domain-containing protein" evidence="1">
    <location>
        <begin position="18"/>
        <end position="332"/>
    </location>
</feature>
<evidence type="ECO:0000313" key="3">
    <source>
        <dbReference type="Proteomes" id="UP001214250"/>
    </source>
</evidence>
<dbReference type="EMBL" id="CP117812">
    <property type="protein sequence ID" value="WDE97953.1"/>
    <property type="molecule type" value="Genomic_DNA"/>
</dbReference>
<evidence type="ECO:0008006" key="4">
    <source>
        <dbReference type="Google" id="ProtNLM"/>
    </source>
</evidence>
<sequence>MKFIIMSLMLCLIKVMAADATIMVSLADLKANQTKFSGKRVITQGKLFFTDKKVTSRTKVYLKDGSKFGKTYLLQLKPEELKSPELVNGNSVTVEVSVYGSSSMLRSCVFKSLDDKTLAGKALSTPEMSFKEFAGELDNLHQCREKYKGKILNLTGYYPLQNNYSYYSSFSGTNYTYFRVKDSSFYIYYAKDTLKDFEGLRHGDKINIKAKLSDDERQLDVAELKVLEKFADRKAMKVDLGRVVDAYKKDMIKADDKYKQQKLSFRDEIYDMSIEASGEASVTIRRSYEYIYCKFSKEQTRRLARYSKGDKIRLEGFHRGGDLNYLYNCQVK</sequence>
<protein>
    <recommendedName>
        <fullName evidence="4">SLA1 homology domain-containing protein</fullName>
    </recommendedName>
</protein>